<gene>
    <name evidence="2" type="ORF">HMPREF9473_01388</name>
</gene>
<dbReference type="HOGENOM" id="CLU_2180252_0_0_9"/>
<feature type="transmembrane region" description="Helical" evidence="1">
    <location>
        <begin position="12"/>
        <end position="33"/>
    </location>
</feature>
<dbReference type="RefSeq" id="WP_006779372.1">
    <property type="nucleotide sequence ID" value="NZ_CP040506.1"/>
</dbReference>
<proteinExistence type="predicted"/>
<evidence type="ECO:0000256" key="1">
    <source>
        <dbReference type="SAM" id="Phobius"/>
    </source>
</evidence>
<evidence type="ECO:0000313" key="2">
    <source>
        <dbReference type="EMBL" id="EHI60579.1"/>
    </source>
</evidence>
<reference evidence="2 3" key="1">
    <citation type="submission" date="2011-08" db="EMBL/GenBank/DDBJ databases">
        <title>The Genome Sequence of Clostridium hathewayi WAL-18680.</title>
        <authorList>
            <consortium name="The Broad Institute Genome Sequencing Platform"/>
            <person name="Earl A."/>
            <person name="Ward D."/>
            <person name="Feldgarden M."/>
            <person name="Gevers D."/>
            <person name="Finegold S.M."/>
            <person name="Summanen P.H."/>
            <person name="Molitoris D.R."/>
            <person name="Song M."/>
            <person name="Daigneault M."/>
            <person name="Allen-Vercoe E."/>
            <person name="Young S.K."/>
            <person name="Zeng Q."/>
            <person name="Gargeya S."/>
            <person name="Fitzgerald M."/>
            <person name="Haas B."/>
            <person name="Abouelleil A."/>
            <person name="Alvarado L."/>
            <person name="Arachchi H.M."/>
            <person name="Berlin A."/>
            <person name="Brown A."/>
            <person name="Chapman S.B."/>
            <person name="Chen Z."/>
            <person name="Dunbar C."/>
            <person name="Freedman E."/>
            <person name="Gearin G."/>
            <person name="Gellesch M."/>
            <person name="Goldberg J."/>
            <person name="Griggs A."/>
            <person name="Gujja S."/>
            <person name="Heiman D."/>
            <person name="Howarth C."/>
            <person name="Larson L."/>
            <person name="Lui A."/>
            <person name="MacDonald P.J.P."/>
            <person name="Montmayeur A."/>
            <person name="Murphy C."/>
            <person name="Neiman D."/>
            <person name="Pearson M."/>
            <person name="Priest M."/>
            <person name="Roberts A."/>
            <person name="Saif S."/>
            <person name="Shea T."/>
            <person name="Shenoy N."/>
            <person name="Sisk P."/>
            <person name="Stolte C."/>
            <person name="Sykes S."/>
            <person name="Wortman J."/>
            <person name="Nusbaum C."/>
            <person name="Birren B."/>
        </authorList>
    </citation>
    <scope>NUCLEOTIDE SEQUENCE [LARGE SCALE GENOMIC DNA]</scope>
    <source>
        <strain evidence="2 3">WAL-18680</strain>
    </source>
</reference>
<dbReference type="OrthoDB" id="1655097at2"/>
<name>G5ID14_9FIRM</name>
<dbReference type="Proteomes" id="UP000005384">
    <property type="component" value="Unassembled WGS sequence"/>
</dbReference>
<keyword evidence="3" id="KW-1185">Reference proteome</keyword>
<dbReference type="AlphaFoldDB" id="G5ID14"/>
<protein>
    <submittedName>
        <fullName evidence="2">Uncharacterized protein</fullName>
    </submittedName>
</protein>
<dbReference type="PATRIC" id="fig|742737.3.peg.1401"/>
<sequence>MNTSTRFRLLILELLGSFSILVLCALVCLSFLAKARQMSNESTELTRAVYLAQSAAEVWKAGGQPTAGEDGYTVSITPLEQKDGLSVCEISVLKGETVVYTLKEVASYE</sequence>
<keyword evidence="1" id="KW-0472">Membrane</keyword>
<dbReference type="EMBL" id="ADLN01000014">
    <property type="protein sequence ID" value="EHI60579.1"/>
    <property type="molecule type" value="Genomic_DNA"/>
</dbReference>
<accession>G5ID14</accession>
<evidence type="ECO:0000313" key="3">
    <source>
        <dbReference type="Proteomes" id="UP000005384"/>
    </source>
</evidence>
<keyword evidence="1" id="KW-1133">Transmembrane helix</keyword>
<keyword evidence="1" id="KW-0812">Transmembrane</keyword>
<comment type="caution">
    <text evidence="2">The sequence shown here is derived from an EMBL/GenBank/DDBJ whole genome shotgun (WGS) entry which is preliminary data.</text>
</comment>
<organism evidence="2 3">
    <name type="scientific">Hungatella hathewayi WAL-18680</name>
    <dbReference type="NCBI Taxonomy" id="742737"/>
    <lineage>
        <taxon>Bacteria</taxon>
        <taxon>Bacillati</taxon>
        <taxon>Bacillota</taxon>
        <taxon>Clostridia</taxon>
        <taxon>Lachnospirales</taxon>
        <taxon>Lachnospiraceae</taxon>
        <taxon>Hungatella</taxon>
    </lineage>
</organism>